<accession>A0ABW3A2K7</accession>
<name>A0ABW3A2K7_9ACTN</name>
<sequence>MTRRVAPDPEHTSIMKLLRRHAVGAGNNFMIDRAVGGSAW</sequence>
<dbReference type="EMBL" id="JBHTHM010000676">
    <property type="protein sequence ID" value="MFD0785097.1"/>
    <property type="molecule type" value="Genomic_DNA"/>
</dbReference>
<evidence type="ECO:0000313" key="2">
    <source>
        <dbReference type="Proteomes" id="UP001597053"/>
    </source>
</evidence>
<evidence type="ECO:0000313" key="1">
    <source>
        <dbReference type="EMBL" id="MFD0785097.1"/>
    </source>
</evidence>
<comment type="caution">
    <text evidence="1">The sequence shown here is derived from an EMBL/GenBank/DDBJ whole genome shotgun (WGS) entry which is preliminary data.</text>
</comment>
<reference evidence="2" key="1">
    <citation type="journal article" date="2019" name="Int. J. Syst. Evol. Microbiol.">
        <title>The Global Catalogue of Microorganisms (GCM) 10K type strain sequencing project: providing services to taxonomists for standard genome sequencing and annotation.</title>
        <authorList>
            <consortium name="The Broad Institute Genomics Platform"/>
            <consortium name="The Broad Institute Genome Sequencing Center for Infectious Disease"/>
            <person name="Wu L."/>
            <person name="Ma J."/>
        </authorList>
    </citation>
    <scope>NUCLEOTIDE SEQUENCE [LARGE SCALE GENOMIC DNA]</scope>
    <source>
        <strain evidence="2">JCM 32148</strain>
    </source>
</reference>
<proteinExistence type="predicted"/>
<gene>
    <name evidence="1" type="ORF">ACFQZ8_14420</name>
</gene>
<organism evidence="1 2">
    <name type="scientific">Micromonospora azadirachtae</name>
    <dbReference type="NCBI Taxonomy" id="1970735"/>
    <lineage>
        <taxon>Bacteria</taxon>
        <taxon>Bacillati</taxon>
        <taxon>Actinomycetota</taxon>
        <taxon>Actinomycetes</taxon>
        <taxon>Micromonosporales</taxon>
        <taxon>Micromonosporaceae</taxon>
        <taxon>Micromonospora</taxon>
    </lineage>
</organism>
<dbReference type="Proteomes" id="UP001597053">
    <property type="component" value="Unassembled WGS sequence"/>
</dbReference>
<keyword evidence="2" id="KW-1185">Reference proteome</keyword>
<protein>
    <submittedName>
        <fullName evidence="1">Uncharacterized protein</fullName>
    </submittedName>
</protein>